<dbReference type="InterPro" id="IPR000719">
    <property type="entry name" value="Prot_kinase_dom"/>
</dbReference>
<dbReference type="InterPro" id="IPR051681">
    <property type="entry name" value="Ser/Thr_Kinases-Pseudokinases"/>
</dbReference>
<comment type="caution">
    <text evidence="3">The sequence shown here is derived from an EMBL/GenBank/DDBJ whole genome shotgun (WGS) entry which is preliminary data.</text>
</comment>
<evidence type="ECO:0008006" key="5">
    <source>
        <dbReference type="Google" id="ProtNLM"/>
    </source>
</evidence>
<feature type="domain" description="Zn(2)-C6 fungal-type" evidence="2">
    <location>
        <begin position="455"/>
        <end position="489"/>
    </location>
</feature>
<dbReference type="InterPro" id="IPR011009">
    <property type="entry name" value="Kinase-like_dom_sf"/>
</dbReference>
<dbReference type="PROSITE" id="PS00463">
    <property type="entry name" value="ZN2_CY6_FUNGAL_1"/>
    <property type="match status" value="1"/>
</dbReference>
<feature type="domain" description="Protein kinase" evidence="1">
    <location>
        <begin position="151"/>
        <end position="432"/>
    </location>
</feature>
<dbReference type="PROSITE" id="PS00108">
    <property type="entry name" value="PROTEIN_KINASE_ST"/>
    <property type="match status" value="1"/>
</dbReference>
<dbReference type="SMART" id="SM00220">
    <property type="entry name" value="S_TKc"/>
    <property type="match status" value="1"/>
</dbReference>
<sequence length="568" mass="64380">MRGVLAVEEHLGDKIFIPGRKADPFSPLSPQYTSAISEDPLPISQDVSVVTTTKTTLSVIPPQTSTEIPPFTTLSGILECMQSGIYTSSTALKSLDSRWAPSVIEVIQTHLDSDQNYSDATTREACIRYLLHLSKHFGSLPRSMFLTNLAKDGFHPVTGGGYADIWKGTYNRTRNVCLKVLRIFIATYNAQKLAEALSDEVMIWRQLRHPNILELIGVSDDLFYPSFCIVSPWMENGTVIAYTKSQGSSTEDKISMIMEISQGIQYLHKHHPPVVHGDIKGANILVSDDGQCRLADFGLATFENDDIETPKEYMCTNQAARRGSVPWLAPEVMNPDHVGITPRTSRDIYAVGCTIFEILTGTSPFCDKNDVRIMVEVLQGRRPERPLECPEWLWQIVESCWTERVLQRLGADQLTQRLNERASTPKMDHEDIGLTESGQFRRTYRTSGTSRTPLACTNCRRRKVKCDSHPEGPSKPCERCYRKQIHCVYLPLPTSIQPATRNFYAPPLSPRCQVPPPVSEYHSLTCPCERCRRSLVVYNWLGGSYQDYTVLDHVWRAYREREHREYNR</sequence>
<dbReference type="Gene3D" id="4.10.240.10">
    <property type="entry name" value="Zn(2)-C6 fungal-type DNA-binding domain"/>
    <property type="match status" value="1"/>
</dbReference>
<dbReference type="GO" id="GO:0000981">
    <property type="term" value="F:DNA-binding transcription factor activity, RNA polymerase II-specific"/>
    <property type="evidence" value="ECO:0007669"/>
    <property type="project" value="InterPro"/>
</dbReference>
<dbReference type="SMART" id="SM00066">
    <property type="entry name" value="GAL4"/>
    <property type="match status" value="1"/>
</dbReference>
<dbReference type="AlphaFoldDB" id="V2X9H5"/>
<evidence type="ECO:0000259" key="2">
    <source>
        <dbReference type="PROSITE" id="PS50048"/>
    </source>
</evidence>
<dbReference type="PROSITE" id="PS50011">
    <property type="entry name" value="PROTEIN_KINASE_DOM"/>
    <property type="match status" value="1"/>
</dbReference>
<dbReference type="GO" id="GO:0005524">
    <property type="term" value="F:ATP binding"/>
    <property type="evidence" value="ECO:0007669"/>
    <property type="project" value="InterPro"/>
</dbReference>
<dbReference type="Pfam" id="PF00172">
    <property type="entry name" value="Zn_clus"/>
    <property type="match status" value="1"/>
</dbReference>
<dbReference type="HOGENOM" id="CLU_479869_0_0_1"/>
<dbReference type="EMBL" id="AWSO01000061">
    <property type="protein sequence ID" value="ESK95833.1"/>
    <property type="molecule type" value="Genomic_DNA"/>
</dbReference>
<gene>
    <name evidence="3" type="ORF">Moror_12445</name>
</gene>
<dbReference type="Pfam" id="PF07714">
    <property type="entry name" value="PK_Tyr_Ser-Thr"/>
    <property type="match status" value="1"/>
</dbReference>
<dbReference type="PANTHER" id="PTHR44329">
    <property type="entry name" value="SERINE/THREONINE-PROTEIN KINASE TNNI3K-RELATED"/>
    <property type="match status" value="1"/>
</dbReference>
<evidence type="ECO:0000313" key="3">
    <source>
        <dbReference type="EMBL" id="ESK95833.1"/>
    </source>
</evidence>
<proteinExistence type="predicted"/>
<dbReference type="InterPro" id="IPR036864">
    <property type="entry name" value="Zn2-C6_fun-type_DNA-bd_sf"/>
</dbReference>
<dbReference type="InterPro" id="IPR008271">
    <property type="entry name" value="Ser/Thr_kinase_AS"/>
</dbReference>
<reference evidence="3 4" key="1">
    <citation type="journal article" date="2014" name="BMC Genomics">
        <title>Genome and secretome analysis of the hemibiotrophic fungal pathogen, Moniliophthora roreri, which causes frosty pod rot disease of cacao: mechanisms of the biotrophic and necrotrophic phases.</title>
        <authorList>
            <person name="Meinhardt L.W."/>
            <person name="Costa G.G.L."/>
            <person name="Thomazella D.P.T."/>
            <person name="Teixeira P.J.P.L."/>
            <person name="Carazzolle M.F."/>
            <person name="Schuster S.C."/>
            <person name="Carlson J.E."/>
            <person name="Guiltinan M.J."/>
            <person name="Mieczkowski P."/>
            <person name="Farmer A."/>
            <person name="Ramaraj T."/>
            <person name="Crozier J."/>
            <person name="Davis R.E."/>
            <person name="Shao J."/>
            <person name="Melnick R.L."/>
            <person name="Pereira G.A.G."/>
            <person name="Bailey B.A."/>
        </authorList>
    </citation>
    <scope>NUCLEOTIDE SEQUENCE [LARGE SCALE GENOMIC DNA]</scope>
    <source>
        <strain evidence="3 4">MCA 2997</strain>
    </source>
</reference>
<dbReference type="OrthoDB" id="346907at2759"/>
<name>V2X9H5_MONRO</name>
<organism evidence="3 4">
    <name type="scientific">Moniliophthora roreri (strain MCA 2997)</name>
    <name type="common">Cocoa frosty pod rot fungus</name>
    <name type="synonym">Crinipellis roreri</name>
    <dbReference type="NCBI Taxonomy" id="1381753"/>
    <lineage>
        <taxon>Eukaryota</taxon>
        <taxon>Fungi</taxon>
        <taxon>Dikarya</taxon>
        <taxon>Basidiomycota</taxon>
        <taxon>Agaricomycotina</taxon>
        <taxon>Agaricomycetes</taxon>
        <taxon>Agaricomycetidae</taxon>
        <taxon>Agaricales</taxon>
        <taxon>Marasmiineae</taxon>
        <taxon>Marasmiaceae</taxon>
        <taxon>Moniliophthora</taxon>
    </lineage>
</organism>
<dbReference type="STRING" id="1381753.V2X9H5"/>
<dbReference type="InterPro" id="IPR001245">
    <property type="entry name" value="Ser-Thr/Tyr_kinase_cat_dom"/>
</dbReference>
<dbReference type="CDD" id="cd00067">
    <property type="entry name" value="GAL4"/>
    <property type="match status" value="1"/>
</dbReference>
<dbReference type="SUPFAM" id="SSF56112">
    <property type="entry name" value="Protein kinase-like (PK-like)"/>
    <property type="match status" value="1"/>
</dbReference>
<accession>V2X9H5</accession>
<dbReference type="PROSITE" id="PS50048">
    <property type="entry name" value="ZN2_CY6_FUNGAL_2"/>
    <property type="match status" value="1"/>
</dbReference>
<dbReference type="Gene3D" id="1.10.510.10">
    <property type="entry name" value="Transferase(Phosphotransferase) domain 1"/>
    <property type="match status" value="1"/>
</dbReference>
<protein>
    <recommendedName>
        <fullName evidence="5">Protein kinase domain-containing protein</fullName>
    </recommendedName>
</protein>
<evidence type="ECO:0000313" key="4">
    <source>
        <dbReference type="Proteomes" id="UP000017559"/>
    </source>
</evidence>
<dbReference type="SUPFAM" id="SSF57701">
    <property type="entry name" value="Zn2/Cys6 DNA-binding domain"/>
    <property type="match status" value="1"/>
</dbReference>
<dbReference type="GO" id="GO:0004674">
    <property type="term" value="F:protein serine/threonine kinase activity"/>
    <property type="evidence" value="ECO:0007669"/>
    <property type="project" value="TreeGrafter"/>
</dbReference>
<dbReference type="InterPro" id="IPR001138">
    <property type="entry name" value="Zn2Cys6_DnaBD"/>
</dbReference>
<dbReference type="Proteomes" id="UP000017559">
    <property type="component" value="Unassembled WGS sequence"/>
</dbReference>
<dbReference type="GO" id="GO:0008270">
    <property type="term" value="F:zinc ion binding"/>
    <property type="evidence" value="ECO:0007669"/>
    <property type="project" value="InterPro"/>
</dbReference>
<evidence type="ECO:0000259" key="1">
    <source>
        <dbReference type="PROSITE" id="PS50011"/>
    </source>
</evidence>
<keyword evidence="4" id="KW-1185">Reference proteome</keyword>
<dbReference type="KEGG" id="mrr:Moror_12445"/>